<keyword evidence="2" id="KW-1185">Reference proteome</keyword>
<name>A0ABV5W4B9_9BACL</name>
<dbReference type="SUPFAM" id="SSF63829">
    <property type="entry name" value="Calcium-dependent phosphotriesterase"/>
    <property type="match status" value="1"/>
</dbReference>
<dbReference type="Gene3D" id="2.130.10.10">
    <property type="entry name" value="YVTN repeat-like/Quinoprotein amine dehydrogenase"/>
    <property type="match status" value="1"/>
</dbReference>
<dbReference type="InterPro" id="IPR011043">
    <property type="entry name" value="Gal_Oxase/kelch_b-propeller"/>
</dbReference>
<dbReference type="InterPro" id="IPR008979">
    <property type="entry name" value="Galactose-bd-like_sf"/>
</dbReference>
<dbReference type="InterPro" id="IPR015943">
    <property type="entry name" value="WD40/YVTN_repeat-like_dom_sf"/>
</dbReference>
<dbReference type="RefSeq" id="WP_344908340.1">
    <property type="nucleotide sequence ID" value="NZ_BAAAYO010000006.1"/>
</dbReference>
<dbReference type="EMBL" id="JBHMAG010000018">
    <property type="protein sequence ID" value="MFB9755409.1"/>
    <property type="molecule type" value="Genomic_DNA"/>
</dbReference>
<dbReference type="SUPFAM" id="SSF50965">
    <property type="entry name" value="Galactose oxidase, central domain"/>
    <property type="match status" value="1"/>
</dbReference>
<reference evidence="1 2" key="1">
    <citation type="submission" date="2024-09" db="EMBL/GenBank/DDBJ databases">
        <authorList>
            <person name="Sun Q."/>
            <person name="Mori K."/>
        </authorList>
    </citation>
    <scope>NUCLEOTIDE SEQUENCE [LARGE SCALE GENOMIC DNA]</scope>
    <source>
        <strain evidence="1 2">JCM 12520</strain>
    </source>
</reference>
<proteinExistence type="predicted"/>
<evidence type="ECO:0000313" key="1">
    <source>
        <dbReference type="EMBL" id="MFB9755409.1"/>
    </source>
</evidence>
<dbReference type="Proteomes" id="UP001589619">
    <property type="component" value="Unassembled WGS sequence"/>
</dbReference>
<accession>A0ABV5W4B9</accession>
<evidence type="ECO:0008006" key="3">
    <source>
        <dbReference type="Google" id="ProtNLM"/>
    </source>
</evidence>
<comment type="caution">
    <text evidence="1">The sequence shown here is derived from an EMBL/GenBank/DDBJ whole genome shotgun (WGS) entry which is preliminary data.</text>
</comment>
<organism evidence="1 2">
    <name type="scientific">Paenibacillus hodogayensis</name>
    <dbReference type="NCBI Taxonomy" id="279208"/>
    <lineage>
        <taxon>Bacteria</taxon>
        <taxon>Bacillati</taxon>
        <taxon>Bacillota</taxon>
        <taxon>Bacilli</taxon>
        <taxon>Bacillales</taxon>
        <taxon>Paenibacillaceae</taxon>
        <taxon>Paenibacillus</taxon>
    </lineage>
</organism>
<evidence type="ECO:0000313" key="2">
    <source>
        <dbReference type="Proteomes" id="UP001589619"/>
    </source>
</evidence>
<dbReference type="Gene3D" id="2.60.120.260">
    <property type="entry name" value="Galactose-binding domain-like"/>
    <property type="match status" value="1"/>
</dbReference>
<dbReference type="SUPFAM" id="SSF49785">
    <property type="entry name" value="Galactose-binding domain-like"/>
    <property type="match status" value="1"/>
</dbReference>
<sequence length="825" mass="87117">MTLKRWLSMLLTLIVLIPLLPTTAGAADLLIPNYSFESGLTSWTQNFGTGGITVSTEQAHTGSNSVKIVDTLNNSQFGIQSAYIPATAGKSYYAYAWQYIVSGSADLYLRFYNSSYTLLSTSFLSKSSPTNQWAPIKTGGVAPAGTAYVAVLLYSNSPNVGTAYWDDVMVTADLTTVGPVLSAAAMRSATLGKDASGKPAFYIGLNGASGIDAKMVEVNVNTGAIQKQMSMPGATYAHSAATTIDNKIYMGTYPNGYLFQYTPGAASPVNLGKAISDATYVLALTPGSTAGKVYGGTYPKSGVFKYETSPGFYTFAPHPFFAGSEYTYSIAYDSPNNVLYAGTGGITAQITRLENSSGQRNDNLIPASVVGTDTAVDKLSYSGGKVFGRLIPSNREVVLDVTDNPNGTVTTVVDAVFPITSYGVSPELNGKVYYSSGGLKTYDIATKTTAAALNPDNTPYLMPTNGYAWGIATLDDTVNFPGQSIVGVGHASGSIMLFKYNPTTRKSSTTLLTGITGVPTDISTVGTGPDGKIYAGGFLSGNMGVYNPMRSDQNTMLYGISQLEGMVAQGDSLYLGGYPNANIYKFKPSAGWGSLTRLLSLGESDLQERPYGMAQGDGKIFIGTVAGSGQLEGALTVYNTVTDTAQVYYNIVPNQSVVSVTYLNGYVYAGSTIGGGKNTTPTATEAKLVKLNVATGAYTTYTMPVSSQGITALTVGPDNKIWGLSEGYLFVFNPATNTVEYHVQKFTDVSYTTSSQITRDGSLVMGTAGSNKMFGTIKNHFFSIDTTTKTVTTHYTGTGAVNSAAADSYGNIYFSSGNTLFRWAY</sequence>
<gene>
    <name evidence="1" type="ORF">ACFFNY_27855</name>
</gene>
<protein>
    <recommendedName>
        <fullName evidence="3">CBM-cenC domain-containing protein</fullName>
    </recommendedName>
</protein>